<keyword evidence="4 12" id="KW-0489">Methyltransferase</keyword>
<protein>
    <recommendedName>
        <fullName evidence="3">tRNA (adenine(58)-N(1))-methyltransferase catalytic subunit TRM61</fullName>
        <ecNumber evidence="2">2.1.1.220</ecNumber>
    </recommendedName>
    <alternativeName>
        <fullName evidence="9">tRNA(m1A58)-methyltransferase subunit TRM61</fullName>
    </alternativeName>
</protein>
<dbReference type="GO" id="GO:0031515">
    <property type="term" value="C:tRNA (m1A) methyltransferase complex"/>
    <property type="evidence" value="ECO:0007669"/>
    <property type="project" value="InterPro"/>
</dbReference>
<evidence type="ECO:0000256" key="10">
    <source>
        <dbReference type="SAM" id="MobiDB-lite"/>
    </source>
</evidence>
<dbReference type="InParanoid" id="A0A1Y2FJC4"/>
<dbReference type="GO" id="GO:0160107">
    <property type="term" value="F:tRNA (adenine(58)-N1)-methyltransferase activity"/>
    <property type="evidence" value="ECO:0007669"/>
    <property type="project" value="UniProtKB-EC"/>
</dbReference>
<evidence type="ECO:0000256" key="9">
    <source>
        <dbReference type="ARBA" id="ARBA00033309"/>
    </source>
</evidence>
<feature type="domain" description="tRNA (adenine(58)-N(1))-methyltransferase catalytic subunit TRM61 C-terminal" evidence="11">
    <location>
        <begin position="64"/>
        <end position="285"/>
    </location>
</feature>
<evidence type="ECO:0000256" key="2">
    <source>
        <dbReference type="ARBA" id="ARBA00012796"/>
    </source>
</evidence>
<evidence type="ECO:0000256" key="4">
    <source>
        <dbReference type="ARBA" id="ARBA00022603"/>
    </source>
</evidence>
<reference evidence="12 13" key="1">
    <citation type="submission" date="2016-07" db="EMBL/GenBank/DDBJ databases">
        <title>Pervasive Adenine N6-methylation of Active Genes in Fungi.</title>
        <authorList>
            <consortium name="DOE Joint Genome Institute"/>
            <person name="Mondo S.J."/>
            <person name="Dannebaum R.O."/>
            <person name="Kuo R.C."/>
            <person name="Labutti K."/>
            <person name="Haridas S."/>
            <person name="Kuo A."/>
            <person name="Salamov A."/>
            <person name="Ahrendt S.R."/>
            <person name="Lipzen A."/>
            <person name="Sullivan W."/>
            <person name="Andreopoulos W.B."/>
            <person name="Clum A."/>
            <person name="Lindquist E."/>
            <person name="Daum C."/>
            <person name="Ramamoorthy G.K."/>
            <person name="Gryganskyi A."/>
            <person name="Culley D."/>
            <person name="Magnuson J.K."/>
            <person name="James T.Y."/>
            <person name="O'Malley M.A."/>
            <person name="Stajich J.E."/>
            <person name="Spatafora J.W."/>
            <person name="Visel A."/>
            <person name="Grigoriev I.V."/>
        </authorList>
    </citation>
    <scope>NUCLEOTIDE SEQUENCE [LARGE SCALE GENOMIC DNA]</scope>
    <source>
        <strain evidence="12 13">62-1032</strain>
    </source>
</reference>
<dbReference type="Proteomes" id="UP000193467">
    <property type="component" value="Unassembled WGS sequence"/>
</dbReference>
<comment type="caution">
    <text evidence="12">The sequence shown here is derived from an EMBL/GenBank/DDBJ whole genome shotgun (WGS) entry which is preliminary data.</text>
</comment>
<feature type="compositionally biased region" description="Basic and acidic residues" evidence="10">
    <location>
        <begin position="257"/>
        <end position="290"/>
    </location>
</feature>
<evidence type="ECO:0000256" key="8">
    <source>
        <dbReference type="ARBA" id="ARBA00023242"/>
    </source>
</evidence>
<feature type="compositionally biased region" description="Low complexity" evidence="10">
    <location>
        <begin position="325"/>
        <end position="344"/>
    </location>
</feature>
<accession>A0A1Y2FJC4</accession>
<evidence type="ECO:0000256" key="5">
    <source>
        <dbReference type="ARBA" id="ARBA00022679"/>
    </source>
</evidence>
<comment type="subcellular location">
    <subcellularLocation>
        <location evidence="1">Nucleus</location>
    </subcellularLocation>
</comment>
<dbReference type="Gene3D" id="3.10.330.20">
    <property type="match status" value="1"/>
</dbReference>
<dbReference type="AlphaFoldDB" id="A0A1Y2FJC4"/>
<dbReference type="InterPro" id="IPR049470">
    <property type="entry name" value="TRM61_C"/>
</dbReference>
<dbReference type="SUPFAM" id="SSF53335">
    <property type="entry name" value="S-adenosyl-L-methionine-dependent methyltransferases"/>
    <property type="match status" value="1"/>
</dbReference>
<dbReference type="EC" id="2.1.1.220" evidence="2"/>
<dbReference type="PANTHER" id="PTHR12133:SF2">
    <property type="entry name" value="TRNA (ADENINE(58)-N(1))-METHYLTRANSFERASE CATALYTIC SUBUNIT TRMT61A"/>
    <property type="match status" value="1"/>
</dbReference>
<organism evidence="12 13">
    <name type="scientific">Leucosporidium creatinivorum</name>
    <dbReference type="NCBI Taxonomy" id="106004"/>
    <lineage>
        <taxon>Eukaryota</taxon>
        <taxon>Fungi</taxon>
        <taxon>Dikarya</taxon>
        <taxon>Basidiomycota</taxon>
        <taxon>Pucciniomycotina</taxon>
        <taxon>Microbotryomycetes</taxon>
        <taxon>Leucosporidiales</taxon>
        <taxon>Leucosporidium</taxon>
    </lineage>
</organism>
<feature type="compositionally biased region" description="Low complexity" evidence="10">
    <location>
        <begin position="358"/>
        <end position="373"/>
    </location>
</feature>
<keyword evidence="8" id="KW-0539">Nucleus</keyword>
<evidence type="ECO:0000256" key="3">
    <source>
        <dbReference type="ARBA" id="ARBA00015963"/>
    </source>
</evidence>
<evidence type="ECO:0000256" key="7">
    <source>
        <dbReference type="ARBA" id="ARBA00022694"/>
    </source>
</evidence>
<dbReference type="PROSITE" id="PS51620">
    <property type="entry name" value="SAM_TRM61"/>
    <property type="match status" value="1"/>
</dbReference>
<dbReference type="GO" id="GO:0030488">
    <property type="term" value="P:tRNA methylation"/>
    <property type="evidence" value="ECO:0007669"/>
    <property type="project" value="InterPro"/>
</dbReference>
<evidence type="ECO:0000256" key="1">
    <source>
        <dbReference type="ARBA" id="ARBA00004123"/>
    </source>
</evidence>
<evidence type="ECO:0000313" key="12">
    <source>
        <dbReference type="EMBL" id="ORY82905.1"/>
    </source>
</evidence>
<dbReference type="Gene3D" id="3.40.50.150">
    <property type="entry name" value="Vaccinia Virus protein VP39"/>
    <property type="match status" value="1"/>
</dbReference>
<proteinExistence type="predicted"/>
<keyword evidence="5 12" id="KW-0808">Transferase</keyword>
<feature type="region of interest" description="Disordered" evidence="10">
    <location>
        <begin position="257"/>
        <end position="395"/>
    </location>
</feature>
<evidence type="ECO:0000313" key="13">
    <source>
        <dbReference type="Proteomes" id="UP000193467"/>
    </source>
</evidence>
<dbReference type="FunFam" id="3.40.50.150:FF:000247">
    <property type="entry name" value="tRNA (adenine(58)-N(1))-methyltransferase catalytic subunit TRM61"/>
    <property type="match status" value="1"/>
</dbReference>
<dbReference type="InterPro" id="IPR029063">
    <property type="entry name" value="SAM-dependent_MTases_sf"/>
</dbReference>
<feature type="compositionally biased region" description="Acidic residues" evidence="10">
    <location>
        <begin position="314"/>
        <end position="324"/>
    </location>
</feature>
<dbReference type="EMBL" id="MCGR01000020">
    <property type="protein sequence ID" value="ORY82905.1"/>
    <property type="molecule type" value="Genomic_DNA"/>
</dbReference>
<keyword evidence="7" id="KW-0819">tRNA processing</keyword>
<gene>
    <name evidence="12" type="ORF">BCR35DRAFT_265418</name>
</gene>
<evidence type="ECO:0000259" key="11">
    <source>
        <dbReference type="Pfam" id="PF08704"/>
    </source>
</evidence>
<dbReference type="FunCoup" id="A0A1Y2FJC4">
    <property type="interactions" value="227"/>
</dbReference>
<keyword evidence="13" id="KW-1185">Reference proteome</keyword>
<dbReference type="Pfam" id="PF14801">
    <property type="entry name" value="TrmI-like_N"/>
    <property type="match status" value="1"/>
</dbReference>
<dbReference type="GO" id="GO:0005634">
    <property type="term" value="C:nucleus"/>
    <property type="evidence" value="ECO:0007669"/>
    <property type="project" value="UniProtKB-SubCell"/>
</dbReference>
<dbReference type="Pfam" id="PF08704">
    <property type="entry name" value="GCD14"/>
    <property type="match status" value="1"/>
</dbReference>
<dbReference type="InterPro" id="IPR014816">
    <property type="entry name" value="tRNA_MeTrfase_Gcd14"/>
</dbReference>
<dbReference type="PANTHER" id="PTHR12133">
    <property type="entry name" value="TRNA (ADENINE(58)-N(1))-METHYLTRANSFERASE"/>
    <property type="match status" value="1"/>
</dbReference>
<name>A0A1Y2FJC4_9BASI</name>
<sequence length="476" mass="51817">MAFYSTAPEIQAGDTIIVYSSRTQLNPLVVTPGTQLQSRYGHFKHDDMVGVPYGSKFASSNGRGFVYLLKPTPELWTLALPHRTQILYLPDIAFITSYLDVKAGSKVIEAGTGSGSFSHSIARSVGKTGKIHSFEFHEERFTKAQIEFKDHGLDDVITLKHQNVYKDGFELKDEVDSVFLDLPAPWEAIGHAKEALRKDRQSRICCFSPCIEQVLRTVTALSELGFSDITMYEALTRDHEPATTLLPDVSAAIERIQGHEAKKERRRESQIAEAQRKREEKERKRKHDEESGAVDGAEEGEEGSKSKKARVEESEGVTEEDVTMEEGASTTAASTPAPEESTSAIANPPPLPTVATPSSSNNNGKGNNSNNKKQPYVNPNHHAPKHMTFRAGAQTRGHTSYLTFATLLPKEGGSTEDSAVAEKVVEAVASAAESGKEGQAATGPSAEVLAEDEEFPMTEGDEAALLAVDMTELVGK</sequence>
<dbReference type="OrthoDB" id="1925287at2759"/>
<feature type="compositionally biased region" description="Basic and acidic residues" evidence="10">
    <location>
        <begin position="302"/>
        <end position="313"/>
    </location>
</feature>
<keyword evidence="6" id="KW-0949">S-adenosyl-L-methionine</keyword>
<evidence type="ECO:0000256" key="6">
    <source>
        <dbReference type="ARBA" id="ARBA00022691"/>
    </source>
</evidence>
<dbReference type="CDD" id="cd02440">
    <property type="entry name" value="AdoMet_MTases"/>
    <property type="match status" value="1"/>
</dbReference>
<dbReference type="STRING" id="106004.A0A1Y2FJC4"/>